<evidence type="ECO:0000259" key="13">
    <source>
        <dbReference type="PROSITE" id="PS51755"/>
    </source>
</evidence>
<name>A0ABV2D1X1_9SPHN</name>
<evidence type="ECO:0000256" key="5">
    <source>
        <dbReference type="ARBA" id="ARBA00023012"/>
    </source>
</evidence>
<feature type="domain" description="Response regulatory" evidence="12">
    <location>
        <begin position="7"/>
        <end position="120"/>
    </location>
</feature>
<reference evidence="14 15" key="1">
    <citation type="submission" date="2024-07" db="EMBL/GenBank/DDBJ databases">
        <title>Novosphingobium kalidii RD2P27.</title>
        <authorList>
            <person name="Sun J.-Q."/>
        </authorList>
    </citation>
    <scope>NUCLEOTIDE SEQUENCE [LARGE SCALE GENOMIC DNA]</scope>
    <source>
        <strain evidence="14 15">RD2P27</strain>
    </source>
</reference>
<evidence type="ECO:0000256" key="6">
    <source>
        <dbReference type="ARBA" id="ARBA00023015"/>
    </source>
</evidence>
<dbReference type="Pfam" id="PF00072">
    <property type="entry name" value="Response_reg"/>
    <property type="match status" value="1"/>
</dbReference>
<dbReference type="Gene3D" id="3.40.50.2300">
    <property type="match status" value="1"/>
</dbReference>
<feature type="DNA-binding region" description="OmpR/PhoB-type" evidence="11">
    <location>
        <begin position="241"/>
        <end position="341"/>
    </location>
</feature>
<dbReference type="CDD" id="cd00383">
    <property type="entry name" value="trans_reg_C"/>
    <property type="match status" value="1"/>
</dbReference>
<accession>A0ABV2D1X1</accession>
<dbReference type="PANTHER" id="PTHR48111">
    <property type="entry name" value="REGULATOR OF RPOS"/>
    <property type="match status" value="1"/>
</dbReference>
<evidence type="ECO:0000259" key="12">
    <source>
        <dbReference type="PROSITE" id="PS50110"/>
    </source>
</evidence>
<dbReference type="Pfam" id="PF00486">
    <property type="entry name" value="Trans_reg_C"/>
    <property type="match status" value="2"/>
</dbReference>
<evidence type="ECO:0000313" key="14">
    <source>
        <dbReference type="EMBL" id="MET1755855.1"/>
    </source>
</evidence>
<dbReference type="SMART" id="SM00862">
    <property type="entry name" value="Trans_reg_C"/>
    <property type="match status" value="2"/>
</dbReference>
<keyword evidence="4 10" id="KW-0597">Phosphoprotein</keyword>
<feature type="modified residue" description="4-aspartylphosphate" evidence="10">
    <location>
        <position position="56"/>
    </location>
</feature>
<dbReference type="PROSITE" id="PS51755">
    <property type="entry name" value="OMPR_PHOB"/>
    <property type="match status" value="1"/>
</dbReference>
<dbReference type="InterPro" id="IPR039420">
    <property type="entry name" value="WalR-like"/>
</dbReference>
<keyword evidence="5" id="KW-0902">Two-component regulatory system</keyword>
<evidence type="ECO:0000256" key="3">
    <source>
        <dbReference type="ARBA" id="ARBA00022491"/>
    </source>
</evidence>
<keyword evidence="8" id="KW-0010">Activator</keyword>
<dbReference type="InterPro" id="IPR016032">
    <property type="entry name" value="Sig_transdc_resp-reg_C-effctor"/>
</dbReference>
<dbReference type="RefSeq" id="WP_353984350.1">
    <property type="nucleotide sequence ID" value="NZ_JBEWLY010000014.1"/>
</dbReference>
<evidence type="ECO:0000256" key="11">
    <source>
        <dbReference type="PROSITE-ProRule" id="PRU01091"/>
    </source>
</evidence>
<gene>
    <name evidence="14" type="ORF">ABVV53_10345</name>
</gene>
<dbReference type="PANTHER" id="PTHR48111:SF55">
    <property type="entry name" value="AEROBIC RESPIRATION CONTROL PROTEIN ARCA"/>
    <property type="match status" value="1"/>
</dbReference>
<comment type="subcellular location">
    <subcellularLocation>
        <location evidence="1">Cytoplasm</location>
    </subcellularLocation>
</comment>
<dbReference type="Gene3D" id="6.10.250.690">
    <property type="match status" value="1"/>
</dbReference>
<dbReference type="SMART" id="SM00448">
    <property type="entry name" value="REC"/>
    <property type="match status" value="1"/>
</dbReference>
<dbReference type="InterPro" id="IPR036388">
    <property type="entry name" value="WH-like_DNA-bd_sf"/>
</dbReference>
<dbReference type="EMBL" id="JBEWLY010000014">
    <property type="protein sequence ID" value="MET1755855.1"/>
    <property type="molecule type" value="Genomic_DNA"/>
</dbReference>
<dbReference type="SUPFAM" id="SSF52172">
    <property type="entry name" value="CheY-like"/>
    <property type="match status" value="1"/>
</dbReference>
<evidence type="ECO:0000256" key="4">
    <source>
        <dbReference type="ARBA" id="ARBA00022553"/>
    </source>
</evidence>
<evidence type="ECO:0000313" key="15">
    <source>
        <dbReference type="Proteomes" id="UP001548713"/>
    </source>
</evidence>
<dbReference type="InterPro" id="IPR001867">
    <property type="entry name" value="OmpR/PhoB-type_DNA-bd"/>
</dbReference>
<dbReference type="InterPro" id="IPR001789">
    <property type="entry name" value="Sig_transdc_resp-reg_receiver"/>
</dbReference>
<evidence type="ECO:0000256" key="1">
    <source>
        <dbReference type="ARBA" id="ARBA00004496"/>
    </source>
</evidence>
<evidence type="ECO:0000256" key="2">
    <source>
        <dbReference type="ARBA" id="ARBA00022490"/>
    </source>
</evidence>
<dbReference type="Proteomes" id="UP001548713">
    <property type="component" value="Unassembled WGS sequence"/>
</dbReference>
<keyword evidence="6" id="KW-0805">Transcription regulation</keyword>
<protein>
    <submittedName>
        <fullName evidence="14">Winged-helix domain-containing protein</fullName>
    </submittedName>
</protein>
<keyword evidence="9" id="KW-0804">Transcription</keyword>
<keyword evidence="3" id="KW-0678">Repressor</keyword>
<dbReference type="InterPro" id="IPR011006">
    <property type="entry name" value="CheY-like_superfamily"/>
</dbReference>
<sequence>MAAALPRVLIVDDEPSVRSAIRDFLAGEGYDVLEAQDGASMHRMLAEGEVGIVLLDVMLSGESGLSLAQALKERDDIGVIMISALGAEADRIAGLEMGADDYLPKPVSPRELLARIRALQRRYVANRASTRFHFEFAGWHLNPVRRILKNPLGVVTSLSPGEFEILLALVDNAQQVVGDLELASSLDGASPDHDVNVQVARIRQKLGVANSQNLICRAGDEGYVFVAPVTIVAEGTRTEAPSKISRSGWGDILIDTAACEARVGGQLLDLTFSEFTLLAMLYEARGTPVSKDALSRHVLGRPWQSFDRSIDVHVSNLRNKLSDQSAIAIETIRKVGYKLLIH</sequence>
<feature type="domain" description="OmpR/PhoB-type" evidence="13">
    <location>
        <begin position="241"/>
        <end position="341"/>
    </location>
</feature>
<dbReference type="SUPFAM" id="SSF46894">
    <property type="entry name" value="C-terminal effector domain of the bipartite response regulators"/>
    <property type="match status" value="2"/>
</dbReference>
<dbReference type="Gene3D" id="1.10.10.10">
    <property type="entry name" value="Winged helix-like DNA-binding domain superfamily/Winged helix DNA-binding domain"/>
    <property type="match status" value="2"/>
</dbReference>
<evidence type="ECO:0000256" key="10">
    <source>
        <dbReference type="PROSITE-ProRule" id="PRU00169"/>
    </source>
</evidence>
<proteinExistence type="predicted"/>
<keyword evidence="2" id="KW-0963">Cytoplasm</keyword>
<evidence type="ECO:0000256" key="9">
    <source>
        <dbReference type="ARBA" id="ARBA00023163"/>
    </source>
</evidence>
<comment type="caution">
    <text evidence="14">The sequence shown here is derived from an EMBL/GenBank/DDBJ whole genome shotgun (WGS) entry which is preliminary data.</text>
</comment>
<keyword evidence="15" id="KW-1185">Reference proteome</keyword>
<dbReference type="PROSITE" id="PS50110">
    <property type="entry name" value="RESPONSE_REGULATORY"/>
    <property type="match status" value="1"/>
</dbReference>
<keyword evidence="7 11" id="KW-0238">DNA-binding</keyword>
<organism evidence="14 15">
    <name type="scientific">Novosphingobium kalidii</name>
    <dbReference type="NCBI Taxonomy" id="3230299"/>
    <lineage>
        <taxon>Bacteria</taxon>
        <taxon>Pseudomonadati</taxon>
        <taxon>Pseudomonadota</taxon>
        <taxon>Alphaproteobacteria</taxon>
        <taxon>Sphingomonadales</taxon>
        <taxon>Sphingomonadaceae</taxon>
        <taxon>Novosphingobium</taxon>
    </lineage>
</organism>
<evidence type="ECO:0000256" key="8">
    <source>
        <dbReference type="ARBA" id="ARBA00023159"/>
    </source>
</evidence>
<evidence type="ECO:0000256" key="7">
    <source>
        <dbReference type="ARBA" id="ARBA00023125"/>
    </source>
</evidence>